<keyword evidence="1" id="KW-1133">Transmembrane helix</keyword>
<feature type="transmembrane region" description="Helical" evidence="1">
    <location>
        <begin position="24"/>
        <end position="45"/>
    </location>
</feature>
<name>A0ABN6L8P8_9PROT</name>
<evidence type="ECO:0000313" key="3">
    <source>
        <dbReference type="Proteomes" id="UP001320209"/>
    </source>
</evidence>
<evidence type="ECO:0008006" key="4">
    <source>
        <dbReference type="Google" id="ProtNLM"/>
    </source>
</evidence>
<protein>
    <recommendedName>
        <fullName evidence="4">Tetratricopeptide repeat-like domain-containing protein</fullName>
    </recommendedName>
</protein>
<organism evidence="2 3">
    <name type="scientific">Candidatus Hydrogenosomobacter endosymbioticus</name>
    <dbReference type="NCBI Taxonomy" id="2558174"/>
    <lineage>
        <taxon>Bacteria</taxon>
        <taxon>Pseudomonadati</taxon>
        <taxon>Pseudomonadota</taxon>
        <taxon>Alphaproteobacteria</taxon>
        <taxon>Holosporales</taxon>
        <taxon>Holosporaceae</taxon>
        <taxon>Candidatus Hydrogenosomobacter</taxon>
    </lineage>
</organism>
<gene>
    <name evidence="2" type="ORF">HYD_6750</name>
</gene>
<proteinExistence type="predicted"/>
<evidence type="ECO:0000313" key="2">
    <source>
        <dbReference type="EMBL" id="BDB96542.1"/>
    </source>
</evidence>
<reference evidence="2" key="1">
    <citation type="submission" date="2021-10" db="EMBL/GenBank/DDBJ databases">
        <title>Genome Sequence of The Candidatus Hydrogeosomobacter endosymbioticus, an Intracellular Bacterial Symbiont of the Anaerobic Ciliate GW7.</title>
        <authorList>
            <person name="Shiohama Y."/>
            <person name="Shinzato N."/>
        </authorList>
    </citation>
    <scope>NUCLEOTIDE SEQUENCE [LARGE SCALE GENOMIC DNA]</scope>
    <source>
        <strain evidence="2">200920</strain>
    </source>
</reference>
<accession>A0ABN6L8P8</accession>
<keyword evidence="1" id="KW-0812">Transmembrane</keyword>
<dbReference type="EMBL" id="AP025225">
    <property type="protein sequence ID" value="BDB96542.1"/>
    <property type="molecule type" value="Genomic_DNA"/>
</dbReference>
<evidence type="ECO:0000256" key="1">
    <source>
        <dbReference type="SAM" id="Phobius"/>
    </source>
</evidence>
<dbReference type="Proteomes" id="UP001320209">
    <property type="component" value="Chromosome"/>
</dbReference>
<dbReference type="RefSeq" id="WP_236864970.1">
    <property type="nucleotide sequence ID" value="NZ_AP025225.1"/>
</dbReference>
<keyword evidence="3" id="KW-1185">Reference proteome</keyword>
<sequence length="230" mass="26244">MASAFDEINDEIERENFFAAVRKWIPLFIAASFIALVFTASYLFVSYRNEQILISQEKMYEQALEHMKVGDIEKARVLFNSLRKSAKEKGYGFLAALQIASMEHRDFKASLSKEPIKRIQDIYVDILRNRFGGVSTALENFFMAAFDLSKMNHRPDDGKVKSFVMGRFFTPHNAWAGVGYQRVALADIASEVSSDKLAKSLANWVKFSDRSWMSNLAYIGEQASMPMEMD</sequence>
<keyword evidence="1" id="KW-0472">Membrane</keyword>